<dbReference type="PANTHER" id="PTHR11671">
    <property type="entry name" value="V-TYPE ATP SYNTHASE SUBUNIT D"/>
    <property type="match status" value="1"/>
</dbReference>
<reference evidence="6 7" key="1">
    <citation type="submission" date="2017-03" db="EMBL/GenBank/DDBJ databases">
        <title>Complete genome sequence of Candidatus 'Thiodictyon syntrophicum' sp. nov. strain Cad16T, a photolithoautotroph purple sulfur bacterium isolated from an alpine meromictic lake.</title>
        <authorList>
            <person name="Luedin S.M."/>
            <person name="Pothier J.F."/>
            <person name="Danza F."/>
            <person name="Storelli N."/>
            <person name="Wittwer M."/>
            <person name="Tonolla M."/>
        </authorList>
    </citation>
    <scope>NUCLEOTIDE SEQUENCE [LARGE SCALE GENOMIC DNA]</scope>
    <source>
        <strain evidence="6 7">Cad16T</strain>
    </source>
</reference>
<evidence type="ECO:0000313" key="7">
    <source>
        <dbReference type="Proteomes" id="UP000232638"/>
    </source>
</evidence>
<dbReference type="HAMAP" id="MF_00271">
    <property type="entry name" value="ATP_synth_D_arch"/>
    <property type="match status" value="1"/>
</dbReference>
<keyword evidence="4" id="KW-0066">ATP synthesis</keyword>
<keyword evidence="4" id="KW-0375">Hydrogen ion transport</keyword>
<keyword evidence="3 4" id="KW-0406">Ion transport</keyword>
<dbReference type="KEGG" id="tsy:THSYN_19855"/>
<sequence>MAQPLIKVPPTKNTLLKLKKQVKFLEEGHDLLERKRELLTRLVYERIGEYRNLRAQAQQALAQAYRCLSLTHLRMGSRGIRQAALGAEAALRVDILPRRALGVEYPAVTAERLPLKPVGLLGTDASFDTSRDNLANAAVLLARLSEVETALHRLMEEQRKAQKRVNALKYNIIPRYRRTIHFIASALEEEERNTLFQVKLLRERGCDQN</sequence>
<dbReference type="AlphaFoldDB" id="A0A2K8UBR6"/>
<evidence type="ECO:0000256" key="1">
    <source>
        <dbReference type="ARBA" id="ARBA00005850"/>
    </source>
</evidence>
<name>A0A2K8UBR6_9GAMM</name>
<accession>A0A2K8UBR6</accession>
<dbReference type="OrthoDB" id="9781718at2"/>
<dbReference type="EMBL" id="CP020370">
    <property type="protein sequence ID" value="AUB82977.1"/>
    <property type="molecule type" value="Genomic_DNA"/>
</dbReference>
<feature type="coiled-coil region" evidence="5">
    <location>
        <begin position="137"/>
        <end position="171"/>
    </location>
</feature>
<keyword evidence="7" id="KW-1185">Reference proteome</keyword>
<comment type="similarity">
    <text evidence="1 4">Belongs to the V-ATPase D subunit family.</text>
</comment>
<evidence type="ECO:0000256" key="4">
    <source>
        <dbReference type="HAMAP-Rule" id="MF_00271"/>
    </source>
</evidence>
<evidence type="ECO:0000256" key="5">
    <source>
        <dbReference type="SAM" id="Coils"/>
    </source>
</evidence>
<comment type="function">
    <text evidence="4">Produces ATP from ADP in the presence of a proton gradient across the membrane.</text>
</comment>
<proteinExistence type="inferred from homology"/>
<keyword evidence="2 4" id="KW-0813">Transport</keyword>
<dbReference type="GO" id="GO:0046933">
    <property type="term" value="F:proton-transporting ATP synthase activity, rotational mechanism"/>
    <property type="evidence" value="ECO:0007669"/>
    <property type="project" value="UniProtKB-UniRule"/>
</dbReference>
<dbReference type="GO" id="GO:0005524">
    <property type="term" value="F:ATP binding"/>
    <property type="evidence" value="ECO:0007669"/>
    <property type="project" value="UniProtKB-UniRule"/>
</dbReference>
<dbReference type="NCBIfam" id="TIGR00309">
    <property type="entry name" value="V_ATPase_subD"/>
    <property type="match status" value="1"/>
</dbReference>
<dbReference type="RefSeq" id="WP_100920679.1">
    <property type="nucleotide sequence ID" value="NZ_CP020370.1"/>
</dbReference>
<evidence type="ECO:0000256" key="2">
    <source>
        <dbReference type="ARBA" id="ARBA00022448"/>
    </source>
</evidence>
<evidence type="ECO:0000256" key="3">
    <source>
        <dbReference type="ARBA" id="ARBA00023065"/>
    </source>
</evidence>
<dbReference type="GO" id="GO:0042777">
    <property type="term" value="P:proton motive force-driven plasma membrane ATP synthesis"/>
    <property type="evidence" value="ECO:0007669"/>
    <property type="project" value="UniProtKB-UniRule"/>
</dbReference>
<gene>
    <name evidence="4" type="primary">atpD</name>
    <name evidence="6" type="ORF">THSYN_19855</name>
</gene>
<dbReference type="Pfam" id="PF01813">
    <property type="entry name" value="ATP-synt_D"/>
    <property type="match status" value="1"/>
</dbReference>
<keyword evidence="5" id="KW-0175">Coiled coil</keyword>
<organism evidence="6 7">
    <name type="scientific">Candidatus Thiodictyon syntrophicum</name>
    <dbReference type="NCBI Taxonomy" id="1166950"/>
    <lineage>
        <taxon>Bacteria</taxon>
        <taxon>Pseudomonadati</taxon>
        <taxon>Pseudomonadota</taxon>
        <taxon>Gammaproteobacteria</taxon>
        <taxon>Chromatiales</taxon>
        <taxon>Chromatiaceae</taxon>
        <taxon>Thiodictyon</taxon>
    </lineage>
</organism>
<protein>
    <recommendedName>
        <fullName evidence="4">V-type ATP synthase subunit D</fullName>
    </recommendedName>
    <alternativeName>
        <fullName evidence="4">V-ATPase subunit D</fullName>
    </alternativeName>
</protein>
<evidence type="ECO:0000313" key="6">
    <source>
        <dbReference type="EMBL" id="AUB82977.1"/>
    </source>
</evidence>
<dbReference type="GO" id="GO:0046961">
    <property type="term" value="F:proton-transporting ATPase activity, rotational mechanism"/>
    <property type="evidence" value="ECO:0007669"/>
    <property type="project" value="InterPro"/>
</dbReference>
<dbReference type="InterPro" id="IPR002699">
    <property type="entry name" value="V_ATPase_D"/>
</dbReference>
<dbReference type="Gene3D" id="1.10.287.3240">
    <property type="match status" value="1"/>
</dbReference>
<dbReference type="Proteomes" id="UP000232638">
    <property type="component" value="Chromosome"/>
</dbReference>